<dbReference type="PROSITE" id="PS01228">
    <property type="entry name" value="COF_1"/>
    <property type="match status" value="1"/>
</dbReference>
<comment type="caution">
    <text evidence="1">The sequence shown here is derived from an EMBL/GenBank/DDBJ whole genome shotgun (WGS) entry which is preliminary data.</text>
</comment>
<dbReference type="GO" id="GO:0016787">
    <property type="term" value="F:hydrolase activity"/>
    <property type="evidence" value="ECO:0007669"/>
    <property type="project" value="UniProtKB-KW"/>
</dbReference>
<dbReference type="InterPro" id="IPR036412">
    <property type="entry name" value="HAD-like_sf"/>
</dbReference>
<dbReference type="Proteomes" id="UP001519343">
    <property type="component" value="Unassembled WGS sequence"/>
</dbReference>
<organism evidence="1 2">
    <name type="scientific">Ammoniphilus resinae</name>
    <dbReference type="NCBI Taxonomy" id="861532"/>
    <lineage>
        <taxon>Bacteria</taxon>
        <taxon>Bacillati</taxon>
        <taxon>Bacillota</taxon>
        <taxon>Bacilli</taxon>
        <taxon>Bacillales</taxon>
        <taxon>Paenibacillaceae</taxon>
        <taxon>Aneurinibacillus group</taxon>
        <taxon>Ammoniphilus</taxon>
    </lineage>
</organism>
<accession>A0ABS4GP42</accession>
<dbReference type="InterPro" id="IPR006379">
    <property type="entry name" value="HAD-SF_hydro_IIB"/>
</dbReference>
<name>A0ABS4GP42_9BACL</name>
<dbReference type="PANTHER" id="PTHR10000">
    <property type="entry name" value="PHOSPHOSERINE PHOSPHATASE"/>
    <property type="match status" value="1"/>
</dbReference>
<protein>
    <submittedName>
        <fullName evidence="1">HAD superfamily hydrolase (TIGR01484 family)</fullName>
    </submittedName>
</protein>
<dbReference type="Gene3D" id="3.40.50.1000">
    <property type="entry name" value="HAD superfamily/HAD-like"/>
    <property type="match status" value="2"/>
</dbReference>
<evidence type="ECO:0000313" key="2">
    <source>
        <dbReference type="Proteomes" id="UP001519343"/>
    </source>
</evidence>
<keyword evidence="1" id="KW-0378">Hydrolase</keyword>
<gene>
    <name evidence="1" type="ORF">J2Z37_001631</name>
</gene>
<dbReference type="RefSeq" id="WP_209809721.1">
    <property type="nucleotide sequence ID" value="NZ_JAGGKT010000003.1"/>
</dbReference>
<dbReference type="EMBL" id="JAGGKT010000003">
    <property type="protein sequence ID" value="MBP1931630.1"/>
    <property type="molecule type" value="Genomic_DNA"/>
</dbReference>
<dbReference type="InterPro" id="IPR023214">
    <property type="entry name" value="HAD_sf"/>
</dbReference>
<dbReference type="SFLD" id="SFLDS00003">
    <property type="entry name" value="Haloacid_Dehalogenase"/>
    <property type="match status" value="1"/>
</dbReference>
<evidence type="ECO:0000313" key="1">
    <source>
        <dbReference type="EMBL" id="MBP1931630.1"/>
    </source>
</evidence>
<sequence>MEHWRLIALDLDGTVLSEEGTISNENKEWLNRAKQAGIEITIATGRPVQHFRKFLTELNIQVPYVAANGSEVWTTDGDILERHTLNTEDVEFMHQLAVRYETRFWSSVVDHLFRPGTFPDNAQDYQWLKFGFQSMDMKILEIIRSQLTEYGLEVTSSDPSNLEVNPLGVSKASGLQAVCKHLQIRPSEVVGIGDGLNDVSMIRWAGLGIAMGNACLELKQIANWVTADFRRHGVAKAVEFLLNNKNDAPHKDNTIFE</sequence>
<dbReference type="SUPFAM" id="SSF56784">
    <property type="entry name" value="HAD-like"/>
    <property type="match status" value="1"/>
</dbReference>
<dbReference type="PANTHER" id="PTHR10000:SF55">
    <property type="entry name" value="5-AMINO-6-(5-PHOSPHO-D-RIBITYLAMINO)URACIL PHOSPHATASE YCSE"/>
    <property type="match status" value="1"/>
</dbReference>
<keyword evidence="2" id="KW-1185">Reference proteome</keyword>
<dbReference type="CDD" id="cd07516">
    <property type="entry name" value="HAD_Pase"/>
    <property type="match status" value="1"/>
</dbReference>
<dbReference type="SFLD" id="SFLDG01140">
    <property type="entry name" value="C2.B:_Phosphomannomutase_and_P"/>
    <property type="match status" value="1"/>
</dbReference>
<proteinExistence type="predicted"/>
<reference evidence="1 2" key="1">
    <citation type="submission" date="2021-03" db="EMBL/GenBank/DDBJ databases">
        <title>Genomic Encyclopedia of Type Strains, Phase IV (KMG-IV): sequencing the most valuable type-strain genomes for metagenomic binning, comparative biology and taxonomic classification.</title>
        <authorList>
            <person name="Goeker M."/>
        </authorList>
    </citation>
    <scope>NUCLEOTIDE SEQUENCE [LARGE SCALE GENOMIC DNA]</scope>
    <source>
        <strain evidence="1 2">DSM 24738</strain>
    </source>
</reference>
<dbReference type="NCBIfam" id="TIGR01484">
    <property type="entry name" value="HAD-SF-IIB"/>
    <property type="match status" value="1"/>
</dbReference>
<dbReference type="Pfam" id="PF08282">
    <property type="entry name" value="Hydrolase_3"/>
    <property type="match status" value="2"/>
</dbReference>
<dbReference type="Gene3D" id="3.30.1240.10">
    <property type="match status" value="2"/>
</dbReference>
<dbReference type="PROSITE" id="PS01229">
    <property type="entry name" value="COF_2"/>
    <property type="match status" value="1"/>
</dbReference>